<evidence type="ECO:0000256" key="2">
    <source>
        <dbReference type="ARBA" id="ARBA00022603"/>
    </source>
</evidence>
<evidence type="ECO:0000256" key="5">
    <source>
        <dbReference type="ARBA" id="ARBA00022747"/>
    </source>
</evidence>
<gene>
    <name evidence="8" type="ORF">ABWT76_005687</name>
</gene>
<dbReference type="NCBIfam" id="TIGR00675">
    <property type="entry name" value="dcm"/>
    <property type="match status" value="1"/>
</dbReference>
<dbReference type="PANTHER" id="PTHR10629">
    <property type="entry name" value="CYTOSINE-SPECIFIC METHYLTRANSFERASE"/>
    <property type="match status" value="1"/>
</dbReference>
<keyword evidence="4 6" id="KW-0949">S-adenosyl-L-methionine</keyword>
<sequence>MVNAISLFSGCGGCSLGLKQAGFLVNLAVDIDETACETYAKNIGGNPILTVDLSHVKPAQILDRSHLSPAELHLIVGGLPCQGFSSAGTKDWADPRNSLLKKFVEIIIDLKPTWFIMENVEGLLTSKEGFYLISAIASFLESGYWVRAEKIYMERYGLPQKRKRIFIVGNLEECYFEFPPSFCADSEQMSLFAQQPHCSILNAIGDLPNPPESGVVFYDKSAQCDYQAQLRQAENQPIRQHKIKSVNGITQERINLLIPGGTMKDLPSHLQHASYQKRALRRVMDGMPTEKRGGAPNGLKRLLSDQPSLTITSASPNEFIHPWQNRLLTLRECARIQSFPDWYEFQGSWSEIASQIGNAIPPLFMNLLASHIKKIATWQRRPNSQGRWLGIDATKSSGKSPKLAKMLTQLEKITNSYAR</sequence>
<keyword evidence="2 6" id="KW-0489">Methyltransferase</keyword>
<evidence type="ECO:0000256" key="7">
    <source>
        <dbReference type="RuleBase" id="RU000416"/>
    </source>
</evidence>
<dbReference type="GO" id="GO:0044027">
    <property type="term" value="P:negative regulation of gene expression via chromosomal CpG island methylation"/>
    <property type="evidence" value="ECO:0007669"/>
    <property type="project" value="TreeGrafter"/>
</dbReference>
<keyword evidence="5" id="KW-0680">Restriction system</keyword>
<dbReference type="EMBL" id="CP159837">
    <property type="protein sequence ID" value="XCM36898.1"/>
    <property type="molecule type" value="Genomic_DNA"/>
</dbReference>
<accession>A0AAU8JDS2</accession>
<dbReference type="Gene3D" id="3.90.120.10">
    <property type="entry name" value="DNA Methylase, subunit A, domain 2"/>
    <property type="match status" value="1"/>
</dbReference>
<comment type="similarity">
    <text evidence="6 7">Belongs to the class I-like SAM-binding methyltransferase superfamily. C5-methyltransferase family.</text>
</comment>
<dbReference type="GO" id="GO:0003677">
    <property type="term" value="F:DNA binding"/>
    <property type="evidence" value="ECO:0007669"/>
    <property type="project" value="TreeGrafter"/>
</dbReference>
<dbReference type="EC" id="2.1.1.37" evidence="1"/>
<evidence type="ECO:0000256" key="1">
    <source>
        <dbReference type="ARBA" id="ARBA00011975"/>
    </source>
</evidence>
<dbReference type="Gene3D" id="3.40.50.150">
    <property type="entry name" value="Vaccinia Virus protein VP39"/>
    <property type="match status" value="1"/>
</dbReference>
<proteinExistence type="inferred from homology"/>
<dbReference type="PRINTS" id="PR00105">
    <property type="entry name" value="C5METTRFRASE"/>
</dbReference>
<dbReference type="AlphaFoldDB" id="A0AAU8JDS2"/>
<dbReference type="GO" id="GO:0009307">
    <property type="term" value="P:DNA restriction-modification system"/>
    <property type="evidence" value="ECO:0007669"/>
    <property type="project" value="UniProtKB-KW"/>
</dbReference>
<evidence type="ECO:0000313" key="8">
    <source>
        <dbReference type="EMBL" id="XCM36898.1"/>
    </source>
</evidence>
<dbReference type="RefSeq" id="WP_354635333.1">
    <property type="nucleotide sequence ID" value="NZ_CP159837.1"/>
</dbReference>
<name>A0AAU8JDS2_9CYAN</name>
<protein>
    <recommendedName>
        <fullName evidence="1">DNA (cytosine-5-)-methyltransferase</fullName>
        <ecNumber evidence="1">2.1.1.37</ecNumber>
    </recommendedName>
</protein>
<organism evidence="8">
    <name type="scientific">Planktothricoides raciborskii GIHE-MW2</name>
    <dbReference type="NCBI Taxonomy" id="2792601"/>
    <lineage>
        <taxon>Bacteria</taxon>
        <taxon>Bacillati</taxon>
        <taxon>Cyanobacteriota</taxon>
        <taxon>Cyanophyceae</taxon>
        <taxon>Oscillatoriophycideae</taxon>
        <taxon>Oscillatoriales</taxon>
        <taxon>Oscillatoriaceae</taxon>
        <taxon>Planktothricoides</taxon>
    </lineage>
</organism>
<dbReference type="InterPro" id="IPR001525">
    <property type="entry name" value="C5_MeTfrase"/>
</dbReference>
<dbReference type="SUPFAM" id="SSF53335">
    <property type="entry name" value="S-adenosyl-L-methionine-dependent methyltransferases"/>
    <property type="match status" value="1"/>
</dbReference>
<dbReference type="PANTHER" id="PTHR10629:SF52">
    <property type="entry name" value="DNA (CYTOSINE-5)-METHYLTRANSFERASE 1"/>
    <property type="match status" value="1"/>
</dbReference>
<dbReference type="InterPro" id="IPR050390">
    <property type="entry name" value="C5-Methyltransferase"/>
</dbReference>
<reference evidence="8" key="1">
    <citation type="submission" date="2024-07" db="EMBL/GenBank/DDBJ databases">
        <authorList>
            <person name="Kim Y.J."/>
            <person name="Jeong J.Y."/>
        </authorList>
    </citation>
    <scope>NUCLEOTIDE SEQUENCE</scope>
    <source>
        <strain evidence="8">GIHE-MW2</strain>
    </source>
</reference>
<dbReference type="InterPro" id="IPR029063">
    <property type="entry name" value="SAM-dependent_MTases_sf"/>
</dbReference>
<dbReference type="REBASE" id="844956">
    <property type="entry name" value="M2.Pra2ORF5686P"/>
</dbReference>
<dbReference type="PROSITE" id="PS51679">
    <property type="entry name" value="SAM_MT_C5"/>
    <property type="match status" value="1"/>
</dbReference>
<evidence type="ECO:0000256" key="6">
    <source>
        <dbReference type="PROSITE-ProRule" id="PRU01016"/>
    </source>
</evidence>
<dbReference type="GO" id="GO:0003886">
    <property type="term" value="F:DNA (cytosine-5-)-methyltransferase activity"/>
    <property type="evidence" value="ECO:0007669"/>
    <property type="project" value="UniProtKB-EC"/>
</dbReference>
<evidence type="ECO:0000256" key="3">
    <source>
        <dbReference type="ARBA" id="ARBA00022679"/>
    </source>
</evidence>
<dbReference type="Pfam" id="PF00145">
    <property type="entry name" value="DNA_methylase"/>
    <property type="match status" value="1"/>
</dbReference>
<feature type="active site" evidence="6">
    <location>
        <position position="81"/>
    </location>
</feature>
<dbReference type="GO" id="GO:0032259">
    <property type="term" value="P:methylation"/>
    <property type="evidence" value="ECO:0007669"/>
    <property type="project" value="UniProtKB-KW"/>
</dbReference>
<keyword evidence="3 6" id="KW-0808">Transferase</keyword>
<evidence type="ECO:0000256" key="4">
    <source>
        <dbReference type="ARBA" id="ARBA00022691"/>
    </source>
</evidence>